<feature type="compositionally biased region" description="Basic residues" evidence="1">
    <location>
        <begin position="172"/>
        <end position="185"/>
    </location>
</feature>
<dbReference type="PANTHER" id="PTHR35317">
    <property type="entry name" value="OS04G0629600 PROTEIN"/>
    <property type="match status" value="1"/>
</dbReference>
<protein>
    <submittedName>
        <fullName evidence="4">Uncharacterized protein LOC105057902</fullName>
    </submittedName>
</protein>
<sequence>MASKGTSYPFQFSHPTKDNYENWAIKMKAILGSQEAWEIVDQGFVVPETEVELDQAQKMKATKIVSDYFSRVLVVVNHMKRLSEDIQDVHVVEKIIRSLNSKFEHIIVAIEESKDLDAISIDQLNRSLCAHEERLNKGKQDGVEQVLQAKLSLKAKRDDCDKGARSQSYGRGHGHGHGRNYRRGRDKQNSSYQSQNSSKGHGRGRGRGSYGGSHKMRLDKSLIECYSCGKVGHFSWEFHGKKIDEKTNLVENKEDIEERALLLAIKEEDKANGSMWYLDNSASNHMTGVDCNYNGYVIFGDSSKVKIVGKDTILIN</sequence>
<dbReference type="AlphaFoldDB" id="A0A6I9SG15"/>
<feature type="domain" description="DUF4219" evidence="2">
    <location>
        <begin position="16"/>
        <end position="40"/>
    </location>
</feature>
<dbReference type="OrthoDB" id="1302512at2759"/>
<evidence type="ECO:0000313" key="4">
    <source>
        <dbReference type="RefSeq" id="XP_010938923.1"/>
    </source>
</evidence>
<organism evidence="3 4">
    <name type="scientific">Elaeis guineensis var. tenera</name>
    <name type="common">Oil palm</name>
    <dbReference type="NCBI Taxonomy" id="51953"/>
    <lineage>
        <taxon>Eukaryota</taxon>
        <taxon>Viridiplantae</taxon>
        <taxon>Streptophyta</taxon>
        <taxon>Embryophyta</taxon>
        <taxon>Tracheophyta</taxon>
        <taxon>Spermatophyta</taxon>
        <taxon>Magnoliopsida</taxon>
        <taxon>Liliopsida</taxon>
        <taxon>Arecaceae</taxon>
        <taxon>Arecoideae</taxon>
        <taxon>Cocoseae</taxon>
        <taxon>Elaeidinae</taxon>
        <taxon>Elaeis</taxon>
    </lineage>
</organism>
<dbReference type="RefSeq" id="XP_010938923.1">
    <property type="nucleotide sequence ID" value="XM_010940621.1"/>
</dbReference>
<evidence type="ECO:0000256" key="1">
    <source>
        <dbReference type="SAM" id="MobiDB-lite"/>
    </source>
</evidence>
<name>A0A6I9SG15_ELAGV</name>
<evidence type="ECO:0000259" key="2">
    <source>
        <dbReference type="Pfam" id="PF13961"/>
    </source>
</evidence>
<gene>
    <name evidence="4" type="primary">LOC105057902</name>
</gene>
<keyword evidence="3" id="KW-1185">Reference proteome</keyword>
<proteinExistence type="predicted"/>
<dbReference type="Proteomes" id="UP000504607">
    <property type="component" value="Chromosome 14"/>
</dbReference>
<accession>A0A6I9SG15</accession>
<dbReference type="Pfam" id="PF14223">
    <property type="entry name" value="Retrotran_gag_2"/>
    <property type="match status" value="1"/>
</dbReference>
<dbReference type="InterPro" id="IPR025314">
    <property type="entry name" value="DUF4219"/>
</dbReference>
<dbReference type="InParanoid" id="A0A6I9SG15"/>
<feature type="region of interest" description="Disordered" evidence="1">
    <location>
        <begin position="158"/>
        <end position="213"/>
    </location>
</feature>
<feature type="compositionally biased region" description="Low complexity" evidence="1">
    <location>
        <begin position="189"/>
        <end position="199"/>
    </location>
</feature>
<dbReference type="Pfam" id="PF13961">
    <property type="entry name" value="DUF4219"/>
    <property type="match status" value="1"/>
</dbReference>
<evidence type="ECO:0000313" key="3">
    <source>
        <dbReference type="Proteomes" id="UP000504607"/>
    </source>
</evidence>
<reference evidence="4" key="1">
    <citation type="submission" date="2025-08" db="UniProtKB">
        <authorList>
            <consortium name="RefSeq"/>
        </authorList>
    </citation>
    <scope>IDENTIFICATION</scope>
</reference>
<dbReference type="PANTHER" id="PTHR35317:SF28">
    <property type="entry name" value="ZINC FINGER, CCHC-TYPE, RIBONUCLEASE H-LIKE DOMAIN, GAG-PRE-INTEGRASE DOMAIN PROTEIN-RELATED"/>
    <property type="match status" value="1"/>
</dbReference>